<comment type="similarity">
    <text evidence="1">Belongs to the eukaryotic ribosomal protein eL28 family.</text>
</comment>
<dbReference type="PANTHER" id="PTHR10544">
    <property type="entry name" value="60S RIBOSOMAL PROTEIN L28"/>
    <property type="match status" value="1"/>
</dbReference>
<evidence type="ECO:0000313" key="6">
    <source>
        <dbReference type="EMBL" id="CDS13766.1"/>
    </source>
</evidence>
<accession>A0A077X1N6</accession>
<dbReference type="InterPro" id="IPR002672">
    <property type="entry name" value="Ribosomal_eL28"/>
</dbReference>
<dbReference type="InterPro" id="IPR029004">
    <property type="entry name" value="Ribosomal_eL28/Mak16"/>
</dbReference>
<dbReference type="EMBL" id="LK023385">
    <property type="protein sequence ID" value="CDS13766.1"/>
    <property type="molecule type" value="Genomic_DNA"/>
</dbReference>
<evidence type="ECO:0000256" key="4">
    <source>
        <dbReference type="SAM" id="MobiDB-lite"/>
    </source>
</evidence>
<dbReference type="AlphaFoldDB" id="A0A077X1N6"/>
<dbReference type="GO" id="GO:0006412">
    <property type="term" value="P:translation"/>
    <property type="evidence" value="ECO:0007669"/>
    <property type="project" value="InterPro"/>
</dbReference>
<feature type="region of interest" description="Disordered" evidence="4">
    <location>
        <begin position="121"/>
        <end position="144"/>
    </location>
</feature>
<dbReference type="FunFam" id="3.30.390.110:FF:000002">
    <property type="entry name" value="60S ribosomal protein L28"/>
    <property type="match status" value="1"/>
</dbReference>
<dbReference type="Pfam" id="PF01778">
    <property type="entry name" value="Ribosomal_L28e"/>
    <property type="match status" value="1"/>
</dbReference>
<proteinExistence type="inferred from homology"/>
<dbReference type="OrthoDB" id="338850at2759"/>
<evidence type="ECO:0000256" key="3">
    <source>
        <dbReference type="ARBA" id="ARBA00023274"/>
    </source>
</evidence>
<organism evidence="6">
    <name type="scientific">Lichtheimia ramosa</name>
    <dbReference type="NCBI Taxonomy" id="688394"/>
    <lineage>
        <taxon>Eukaryota</taxon>
        <taxon>Fungi</taxon>
        <taxon>Fungi incertae sedis</taxon>
        <taxon>Mucoromycota</taxon>
        <taxon>Mucoromycotina</taxon>
        <taxon>Mucoromycetes</taxon>
        <taxon>Mucorales</taxon>
        <taxon>Lichtheimiaceae</taxon>
        <taxon>Lichtheimia</taxon>
    </lineage>
</organism>
<name>A0A077X1N6_9FUNG</name>
<evidence type="ECO:0000259" key="5">
    <source>
        <dbReference type="Pfam" id="PF01778"/>
    </source>
</evidence>
<keyword evidence="3" id="KW-0687">Ribonucleoprotein</keyword>
<evidence type="ECO:0000256" key="1">
    <source>
        <dbReference type="ARBA" id="ARBA00007926"/>
    </source>
</evidence>
<dbReference type="Gene3D" id="3.30.390.110">
    <property type="match status" value="1"/>
</dbReference>
<reference evidence="6" key="1">
    <citation type="journal article" date="2014" name="Genome Announc.">
        <title>De novo whole-genome sequence and genome annotation of Lichtheimia ramosa.</title>
        <authorList>
            <person name="Linde J."/>
            <person name="Schwartze V."/>
            <person name="Binder U."/>
            <person name="Lass-Florl C."/>
            <person name="Voigt K."/>
            <person name="Horn F."/>
        </authorList>
    </citation>
    <scope>NUCLEOTIDE SEQUENCE</scope>
    <source>
        <strain evidence="6">JMRC FSU:6197</strain>
    </source>
</reference>
<feature type="compositionally biased region" description="Basic and acidic residues" evidence="4">
    <location>
        <begin position="134"/>
        <end position="144"/>
    </location>
</feature>
<evidence type="ECO:0000256" key="2">
    <source>
        <dbReference type="ARBA" id="ARBA00022980"/>
    </source>
</evidence>
<feature type="domain" description="Ribosomal eL28/Mak16" evidence="5">
    <location>
        <begin position="5"/>
        <end position="118"/>
    </location>
</feature>
<gene>
    <name evidence="6" type="ORF">LRAMOSA05940</name>
</gene>
<dbReference type="GO" id="GO:0003735">
    <property type="term" value="F:structural constituent of ribosome"/>
    <property type="evidence" value="ECO:0007669"/>
    <property type="project" value="InterPro"/>
</dbReference>
<sequence>MSAELVWALVKNNNSFLVKRPNGVEFTAERGNLTNLNTFKYSGIANNKAVDIAAAPRGVRVTLKKAKQLQKPAKATHSYVIAKSRRATAKSVANLVARSGYRADLRKAALARASAVISSQAPKKAKAVRPAKGIRAEKAAAKQA</sequence>
<protein>
    <recommendedName>
        <fullName evidence="5">Ribosomal eL28/Mak16 domain-containing protein</fullName>
    </recommendedName>
</protein>
<dbReference type="GO" id="GO:1990904">
    <property type="term" value="C:ribonucleoprotein complex"/>
    <property type="evidence" value="ECO:0007669"/>
    <property type="project" value="UniProtKB-KW"/>
</dbReference>
<dbReference type="GO" id="GO:0005840">
    <property type="term" value="C:ribosome"/>
    <property type="evidence" value="ECO:0007669"/>
    <property type="project" value="UniProtKB-KW"/>
</dbReference>
<keyword evidence="2" id="KW-0689">Ribosomal protein</keyword>